<feature type="compositionally biased region" description="Basic and acidic residues" evidence="14">
    <location>
        <begin position="564"/>
        <end position="600"/>
    </location>
</feature>
<accession>A0A9Q9DSC3</accession>
<evidence type="ECO:0000313" key="15">
    <source>
        <dbReference type="EMBL" id="USP78488.1"/>
    </source>
</evidence>
<dbReference type="GO" id="GO:0005978">
    <property type="term" value="P:glycogen biosynthetic process"/>
    <property type="evidence" value="ECO:0007669"/>
    <property type="project" value="UniProtKB-KW"/>
</dbReference>
<evidence type="ECO:0000256" key="7">
    <source>
        <dbReference type="ARBA" id="ARBA00023180"/>
    </source>
</evidence>
<evidence type="ECO:0000256" key="1">
    <source>
        <dbReference type="ARBA" id="ARBA00001936"/>
    </source>
</evidence>
<dbReference type="FunFam" id="3.90.550.10:FF:000092">
    <property type="entry name" value="Glycogenin 2"/>
    <property type="match status" value="1"/>
</dbReference>
<dbReference type="InterPro" id="IPR029044">
    <property type="entry name" value="Nucleotide-diphossugar_trans"/>
</dbReference>
<evidence type="ECO:0000256" key="6">
    <source>
        <dbReference type="ARBA" id="ARBA00023056"/>
    </source>
</evidence>
<reference evidence="15" key="1">
    <citation type="submission" date="2021-12" db="EMBL/GenBank/DDBJ databases">
        <title>Curvularia clavata genome.</title>
        <authorList>
            <person name="Cao Y."/>
        </authorList>
    </citation>
    <scope>NUCLEOTIDE SEQUENCE</scope>
    <source>
        <strain evidence="15">Yc1106</strain>
    </source>
</reference>
<evidence type="ECO:0000256" key="10">
    <source>
        <dbReference type="ARBA" id="ARBA00038934"/>
    </source>
</evidence>
<dbReference type="VEuPathDB" id="FungiDB:yc1106_05762"/>
<evidence type="ECO:0000256" key="14">
    <source>
        <dbReference type="SAM" id="MobiDB-lite"/>
    </source>
</evidence>
<evidence type="ECO:0000313" key="16">
    <source>
        <dbReference type="Proteomes" id="UP001056012"/>
    </source>
</evidence>
<evidence type="ECO:0000256" key="4">
    <source>
        <dbReference type="ARBA" id="ARBA00022679"/>
    </source>
</evidence>
<protein>
    <recommendedName>
        <fullName evidence="10">glycogenin glucosyltransferase</fullName>
        <ecNumber evidence="10">2.4.1.186</ecNumber>
    </recommendedName>
</protein>
<dbReference type="GO" id="GO:0008466">
    <property type="term" value="F:glycogenin glucosyltransferase activity"/>
    <property type="evidence" value="ECO:0007669"/>
    <property type="project" value="UniProtKB-EC"/>
</dbReference>
<dbReference type="OrthoDB" id="2014201at2759"/>
<dbReference type="AlphaFoldDB" id="A0A9Q9DSC3"/>
<comment type="catalytic activity">
    <reaction evidence="11">
        <text>[1,4-alpha-D-glucosyl](n)-L-tyrosyl-[glycogenin] + UDP-alpha-D-glucose = [1,4-alpha-D-glucosyl](n+1)-L-tyrosyl-[glycogenin] + UDP + H(+)</text>
        <dbReference type="Rhea" id="RHEA:56560"/>
        <dbReference type="Rhea" id="RHEA-COMP:14606"/>
        <dbReference type="Rhea" id="RHEA-COMP:14607"/>
        <dbReference type="ChEBI" id="CHEBI:15378"/>
        <dbReference type="ChEBI" id="CHEBI:58223"/>
        <dbReference type="ChEBI" id="CHEBI:58885"/>
        <dbReference type="ChEBI" id="CHEBI:140574"/>
        <dbReference type="EC" id="2.4.1.186"/>
    </reaction>
</comment>
<evidence type="ECO:0000256" key="5">
    <source>
        <dbReference type="ARBA" id="ARBA00022723"/>
    </source>
</evidence>
<keyword evidence="5" id="KW-0479">Metal-binding</keyword>
<gene>
    <name evidence="15" type="ORF">yc1106_05762</name>
</gene>
<comment type="function">
    <text evidence="13">Self-glucosylating initiator of glycogen synthesis. It catalyzes the formation of a short alpha (1,4)-glucosyl chain covalently attached via a glucose 1-O-tyrosyl linkage to internal tyrosine residues and these chains act as primers for the elongation reaction catalyzed by glycogen synthase.</text>
</comment>
<dbReference type="GO" id="GO:0046872">
    <property type="term" value="F:metal ion binding"/>
    <property type="evidence" value="ECO:0007669"/>
    <property type="project" value="UniProtKB-KW"/>
</dbReference>
<organism evidence="15 16">
    <name type="scientific">Curvularia clavata</name>
    <dbReference type="NCBI Taxonomy" id="95742"/>
    <lineage>
        <taxon>Eukaryota</taxon>
        <taxon>Fungi</taxon>
        <taxon>Dikarya</taxon>
        <taxon>Ascomycota</taxon>
        <taxon>Pezizomycotina</taxon>
        <taxon>Dothideomycetes</taxon>
        <taxon>Pleosporomycetidae</taxon>
        <taxon>Pleosporales</taxon>
        <taxon>Pleosporineae</taxon>
        <taxon>Pleosporaceae</taxon>
        <taxon>Curvularia</taxon>
    </lineage>
</organism>
<keyword evidence="16" id="KW-1185">Reference proteome</keyword>
<keyword evidence="3" id="KW-0963">Cytoplasm</keyword>
<feature type="compositionally biased region" description="Polar residues" evidence="14">
    <location>
        <begin position="481"/>
        <end position="499"/>
    </location>
</feature>
<keyword evidence="8" id="KW-0464">Manganese</keyword>
<dbReference type="CDD" id="cd02537">
    <property type="entry name" value="GT8_Glycogenin"/>
    <property type="match status" value="1"/>
</dbReference>
<name>A0A9Q9DSC3_CURCL</name>
<evidence type="ECO:0000256" key="11">
    <source>
        <dbReference type="ARBA" id="ARBA00050886"/>
    </source>
</evidence>
<dbReference type="InterPro" id="IPR050587">
    <property type="entry name" value="GNT1/Glycosyltrans_8"/>
</dbReference>
<feature type="region of interest" description="Disordered" evidence="14">
    <location>
        <begin position="481"/>
        <end position="684"/>
    </location>
</feature>
<feature type="compositionally biased region" description="Low complexity" evidence="14">
    <location>
        <begin position="603"/>
        <end position="617"/>
    </location>
</feature>
<evidence type="ECO:0000256" key="2">
    <source>
        <dbReference type="ARBA" id="ARBA00004496"/>
    </source>
</evidence>
<comment type="subcellular location">
    <subcellularLocation>
        <location evidence="2">Cytoplasm</location>
    </subcellularLocation>
</comment>
<dbReference type="Gene3D" id="3.90.550.10">
    <property type="entry name" value="Spore Coat Polysaccharide Biosynthesis Protein SpsA, Chain A"/>
    <property type="match status" value="1"/>
</dbReference>
<evidence type="ECO:0000256" key="12">
    <source>
        <dbReference type="ARBA" id="ARBA00052293"/>
    </source>
</evidence>
<feature type="region of interest" description="Disordered" evidence="14">
    <location>
        <begin position="427"/>
        <end position="453"/>
    </location>
</feature>
<dbReference type="GO" id="GO:0005737">
    <property type="term" value="C:cytoplasm"/>
    <property type="evidence" value="ECO:0007669"/>
    <property type="project" value="UniProtKB-SubCell"/>
</dbReference>
<comment type="cofactor">
    <cofactor evidence="1">
        <name>Mn(2+)</name>
        <dbReference type="ChEBI" id="CHEBI:29035"/>
    </cofactor>
</comment>
<proteinExistence type="inferred from homology"/>
<dbReference type="InterPro" id="IPR002495">
    <property type="entry name" value="Glyco_trans_8"/>
</dbReference>
<evidence type="ECO:0000256" key="3">
    <source>
        <dbReference type="ARBA" id="ARBA00022490"/>
    </source>
</evidence>
<evidence type="ECO:0000256" key="8">
    <source>
        <dbReference type="ARBA" id="ARBA00023211"/>
    </source>
</evidence>
<dbReference type="EMBL" id="CP089277">
    <property type="protein sequence ID" value="USP78488.1"/>
    <property type="molecule type" value="Genomic_DNA"/>
</dbReference>
<keyword evidence="4" id="KW-0808">Transferase</keyword>
<dbReference type="SUPFAM" id="SSF53448">
    <property type="entry name" value="Nucleotide-diphospho-sugar transferases"/>
    <property type="match status" value="1"/>
</dbReference>
<keyword evidence="7" id="KW-0325">Glycoprotein</keyword>
<evidence type="ECO:0000256" key="13">
    <source>
        <dbReference type="ARBA" id="ARBA00057883"/>
    </source>
</evidence>
<evidence type="ECO:0000256" key="9">
    <source>
        <dbReference type="ARBA" id="ARBA00038162"/>
    </source>
</evidence>
<keyword evidence="6" id="KW-0320">Glycogen biosynthesis</keyword>
<dbReference type="Pfam" id="PF01501">
    <property type="entry name" value="Glyco_transf_8"/>
    <property type="match status" value="1"/>
</dbReference>
<comment type="catalytic activity">
    <reaction evidence="12">
        <text>L-tyrosyl-[glycogenin] + UDP-alpha-D-glucose = alpha-D-glucosyl-L-tyrosyl-[glycogenin] + UDP + H(+)</text>
        <dbReference type="Rhea" id="RHEA:23360"/>
        <dbReference type="Rhea" id="RHEA-COMP:14604"/>
        <dbReference type="Rhea" id="RHEA-COMP:14605"/>
        <dbReference type="ChEBI" id="CHEBI:15378"/>
        <dbReference type="ChEBI" id="CHEBI:46858"/>
        <dbReference type="ChEBI" id="CHEBI:58223"/>
        <dbReference type="ChEBI" id="CHEBI:58885"/>
        <dbReference type="ChEBI" id="CHEBI:140573"/>
        <dbReference type="EC" id="2.4.1.186"/>
    </reaction>
</comment>
<dbReference type="PANTHER" id="PTHR11183">
    <property type="entry name" value="GLYCOGENIN SUBFAMILY MEMBER"/>
    <property type="match status" value="1"/>
</dbReference>
<dbReference type="Proteomes" id="UP001056012">
    <property type="component" value="Chromosome 4"/>
</dbReference>
<sequence length="684" mass="75368">MAQQLEDAYITLLMSDSYLPGAAVLAHSLRDAGTTKKLAVLVTLDTLSADTITELKALYDYLIPVERIRTANVANLYLMGRPDLAFTFTKIALWKQTQFRKLVYLDADVVALRALDELFDIEASFAAAPDIGWPDAFNSGVMVIKPDMGEYWALQTMAATGDSFDGADQGLLNQYFEHRPWQRLKFTYNCTPNAEYQWEPAYRYYKRDIAAVHFIGKNKPWSGHHAGGSGVYGELVARWWAVHQRHLHTAGTGQQDGETHGASGEAMNSSSFVPAPAEASAVTTEPPMTDSRAEVQDVAHDVDQNVVVEPPPPVQESVFVPPENPWDATKFEPPSQSKPEAANFPTQTYAFSESRSLFQAPKAYPEAPKDMWYQVPESKPKPAQQPKPIFPWEQAADRPKPTRVFAEDLSPEPTPTVRSPVHAFSTVHYEGDDNTGAGAKKDPSPERAANQQWQSFQQTSVNAWDNVPGIDSYVRAISDLNGQRGRNASLQKSTGTDEISSPLLDRRQRRESLILTDFPSAVERPSLPVTPAPVRRPMFWGEERNRAGELPSATGVPDQTEWNPEEKLDELRRSSLIEFEHLKKDEHPDPPKRALPEHSVETGAESADASEGAAKALAPDDTKDSNKTQPLPDISSKDFAASGELSGGEQVQAGATTFTVPVFDDDSPSVEAEGAILSPTQTNE</sequence>
<dbReference type="EC" id="2.4.1.186" evidence="10"/>
<feature type="region of interest" description="Disordered" evidence="14">
    <location>
        <begin position="250"/>
        <end position="291"/>
    </location>
</feature>
<comment type="similarity">
    <text evidence="9">Belongs to the glycosyltransferase 8 family. Glycogenin subfamily.</text>
</comment>